<evidence type="ECO:0000313" key="2">
    <source>
        <dbReference type="Proteomes" id="UP000789366"/>
    </source>
</evidence>
<proteinExistence type="predicted"/>
<gene>
    <name evidence="1" type="ORF">SPELUC_LOCUS15892</name>
</gene>
<keyword evidence="2" id="KW-1185">Reference proteome</keyword>
<feature type="non-terminal residue" evidence="1">
    <location>
        <position position="1"/>
    </location>
</feature>
<protein>
    <submittedName>
        <fullName evidence="1">1416_t:CDS:1</fullName>
    </submittedName>
</protein>
<dbReference type="EMBL" id="CAJVPW010055242">
    <property type="protein sequence ID" value="CAG8772943.1"/>
    <property type="molecule type" value="Genomic_DNA"/>
</dbReference>
<reference evidence="1" key="1">
    <citation type="submission" date="2021-06" db="EMBL/GenBank/DDBJ databases">
        <authorList>
            <person name="Kallberg Y."/>
            <person name="Tangrot J."/>
            <person name="Rosling A."/>
        </authorList>
    </citation>
    <scope>NUCLEOTIDE SEQUENCE</scope>
    <source>
        <strain evidence="1">28 12/20/2015</strain>
    </source>
</reference>
<feature type="non-terminal residue" evidence="1">
    <location>
        <position position="65"/>
    </location>
</feature>
<evidence type="ECO:0000313" key="1">
    <source>
        <dbReference type="EMBL" id="CAG8772943.1"/>
    </source>
</evidence>
<comment type="caution">
    <text evidence="1">The sequence shown here is derived from an EMBL/GenBank/DDBJ whole genome shotgun (WGS) entry which is preliminary data.</text>
</comment>
<accession>A0ACA9R1I2</accession>
<organism evidence="1 2">
    <name type="scientific">Cetraspora pellucida</name>
    <dbReference type="NCBI Taxonomy" id="1433469"/>
    <lineage>
        <taxon>Eukaryota</taxon>
        <taxon>Fungi</taxon>
        <taxon>Fungi incertae sedis</taxon>
        <taxon>Mucoromycota</taxon>
        <taxon>Glomeromycotina</taxon>
        <taxon>Glomeromycetes</taxon>
        <taxon>Diversisporales</taxon>
        <taxon>Gigasporaceae</taxon>
        <taxon>Cetraspora</taxon>
    </lineage>
</organism>
<dbReference type="Proteomes" id="UP000789366">
    <property type="component" value="Unassembled WGS sequence"/>
</dbReference>
<name>A0ACA9R1I2_9GLOM</name>
<sequence length="65" mass="7267">IISELKSKLLPNKLRETTSEINYKGLKESSYGEETIQAQIEQSTVPTATGNDRLTVKQLCPSEKE</sequence>